<keyword evidence="3" id="KW-0479">Metal-binding</keyword>
<dbReference type="EC" id="3.5.1.19" evidence="6"/>
<accession>A0A542ZGS6</accession>
<proteinExistence type="inferred from homology"/>
<protein>
    <recommendedName>
        <fullName evidence="6">nicotinamidase</fullName>
        <ecNumber evidence="6">3.5.1.19</ecNumber>
    </recommendedName>
    <alternativeName>
        <fullName evidence="7">Nicotinamide deamidase</fullName>
    </alternativeName>
</protein>
<dbReference type="SUPFAM" id="SSF52499">
    <property type="entry name" value="Isochorismatase-like hydrolases"/>
    <property type="match status" value="1"/>
</dbReference>
<evidence type="ECO:0000256" key="4">
    <source>
        <dbReference type="ARBA" id="ARBA00022801"/>
    </source>
</evidence>
<evidence type="ECO:0000256" key="6">
    <source>
        <dbReference type="ARBA" id="ARBA00039017"/>
    </source>
</evidence>
<dbReference type="Gene3D" id="3.40.50.850">
    <property type="entry name" value="Isochorismatase-like"/>
    <property type="match status" value="1"/>
</dbReference>
<evidence type="ECO:0000313" key="10">
    <source>
        <dbReference type="Proteomes" id="UP000319514"/>
    </source>
</evidence>
<name>A0A542ZGS6_9MICO</name>
<evidence type="ECO:0000256" key="3">
    <source>
        <dbReference type="ARBA" id="ARBA00022723"/>
    </source>
</evidence>
<dbReference type="RefSeq" id="WP_185746031.1">
    <property type="nucleotide sequence ID" value="NZ_BAAAKX010000013.1"/>
</dbReference>
<organism evidence="9 10">
    <name type="scientific">Oryzihumus leptocrescens</name>
    <dbReference type="NCBI Taxonomy" id="297536"/>
    <lineage>
        <taxon>Bacteria</taxon>
        <taxon>Bacillati</taxon>
        <taxon>Actinomycetota</taxon>
        <taxon>Actinomycetes</taxon>
        <taxon>Micrococcales</taxon>
        <taxon>Intrasporangiaceae</taxon>
        <taxon>Oryzihumus</taxon>
    </lineage>
</organism>
<keyword evidence="4" id="KW-0378">Hydrolase</keyword>
<dbReference type="InterPro" id="IPR000868">
    <property type="entry name" value="Isochorismatase-like_dom"/>
</dbReference>
<dbReference type="GO" id="GO:0019363">
    <property type="term" value="P:pyridine nucleotide biosynthetic process"/>
    <property type="evidence" value="ECO:0007669"/>
    <property type="project" value="UniProtKB-KW"/>
</dbReference>
<evidence type="ECO:0000259" key="8">
    <source>
        <dbReference type="Pfam" id="PF00857"/>
    </source>
</evidence>
<dbReference type="InterPro" id="IPR052347">
    <property type="entry name" value="Isochorismatase_Nicotinamidase"/>
</dbReference>
<dbReference type="PANTHER" id="PTHR11080:SF2">
    <property type="entry name" value="LD05707P"/>
    <property type="match status" value="1"/>
</dbReference>
<keyword evidence="2" id="KW-0662">Pyridine nucleotide biosynthesis</keyword>
<reference evidence="9 10" key="1">
    <citation type="submission" date="2019-06" db="EMBL/GenBank/DDBJ databases">
        <title>Sequencing the genomes of 1000 actinobacteria strains.</title>
        <authorList>
            <person name="Klenk H.-P."/>
        </authorList>
    </citation>
    <scope>NUCLEOTIDE SEQUENCE [LARGE SCALE GENOMIC DNA]</scope>
    <source>
        <strain evidence="9 10">DSM 18082</strain>
    </source>
</reference>
<evidence type="ECO:0000256" key="2">
    <source>
        <dbReference type="ARBA" id="ARBA00022642"/>
    </source>
</evidence>
<comment type="pathway">
    <text evidence="5">Cofactor biosynthesis; nicotinate biosynthesis; nicotinate from nicotinamide: step 1/1.</text>
</comment>
<evidence type="ECO:0000313" key="9">
    <source>
        <dbReference type="EMBL" id="TQL59524.1"/>
    </source>
</evidence>
<dbReference type="AlphaFoldDB" id="A0A542ZGS6"/>
<evidence type="ECO:0000256" key="7">
    <source>
        <dbReference type="ARBA" id="ARBA00043224"/>
    </source>
</evidence>
<dbReference type="GO" id="GO:0046872">
    <property type="term" value="F:metal ion binding"/>
    <property type="evidence" value="ECO:0007669"/>
    <property type="project" value="UniProtKB-KW"/>
</dbReference>
<feature type="domain" description="Isochorismatase-like" evidence="8">
    <location>
        <begin position="8"/>
        <end position="195"/>
    </location>
</feature>
<evidence type="ECO:0000256" key="5">
    <source>
        <dbReference type="ARBA" id="ARBA00037900"/>
    </source>
</evidence>
<comment type="caution">
    <text evidence="9">The sequence shown here is derived from an EMBL/GenBank/DDBJ whole genome shotgun (WGS) entry which is preliminary data.</text>
</comment>
<dbReference type="Pfam" id="PF00857">
    <property type="entry name" value="Isochorismatase"/>
    <property type="match status" value="1"/>
</dbReference>
<keyword evidence="10" id="KW-1185">Reference proteome</keyword>
<dbReference type="PANTHER" id="PTHR11080">
    <property type="entry name" value="PYRAZINAMIDASE/NICOTINAMIDASE"/>
    <property type="match status" value="1"/>
</dbReference>
<dbReference type="EMBL" id="VFOQ01000001">
    <property type="protein sequence ID" value="TQL59524.1"/>
    <property type="molecule type" value="Genomic_DNA"/>
</dbReference>
<dbReference type="Proteomes" id="UP000319514">
    <property type="component" value="Unassembled WGS sequence"/>
</dbReference>
<sequence>MSADLSRALILVDVQNDFCEGGSLPVPGGADVARRISDHVVAHADDYGAIVATADWHEDPGAHFSDHPDYVDTWPVHCRVGSDGALFHPGAELAFEHVEAIFRKGLHAAAYSGFEGSTVESADHRVGLGDWLRDRAIESVDVVGIATDHCVRATALDALDEGFDTRVLLDLTAGVAPATTAAALEQLRAAGADLVGAPVLGSTEEVS</sequence>
<dbReference type="GO" id="GO:0008936">
    <property type="term" value="F:nicotinamidase activity"/>
    <property type="evidence" value="ECO:0007669"/>
    <property type="project" value="UniProtKB-EC"/>
</dbReference>
<gene>
    <name evidence="9" type="ORF">FB474_0879</name>
</gene>
<dbReference type="InterPro" id="IPR036380">
    <property type="entry name" value="Isochorismatase-like_sf"/>
</dbReference>
<comment type="similarity">
    <text evidence="1">Belongs to the isochorismatase family.</text>
</comment>
<evidence type="ECO:0000256" key="1">
    <source>
        <dbReference type="ARBA" id="ARBA00006336"/>
    </source>
</evidence>